<proteinExistence type="predicted"/>
<keyword evidence="2" id="KW-0472">Membrane</keyword>
<evidence type="ECO:0000313" key="3">
    <source>
        <dbReference type="EMBL" id="KAG6402144.1"/>
    </source>
</evidence>
<reference evidence="3" key="1">
    <citation type="submission" date="2018-01" db="EMBL/GenBank/DDBJ databases">
        <authorList>
            <person name="Mao J.F."/>
        </authorList>
    </citation>
    <scope>NUCLEOTIDE SEQUENCE</scope>
    <source>
        <strain evidence="3">Huo1</strain>
        <tissue evidence="3">Leaf</tissue>
    </source>
</reference>
<reference evidence="3" key="2">
    <citation type="submission" date="2020-08" db="EMBL/GenBank/DDBJ databases">
        <title>Plant Genome Project.</title>
        <authorList>
            <person name="Zhang R.-G."/>
        </authorList>
    </citation>
    <scope>NUCLEOTIDE SEQUENCE</scope>
    <source>
        <strain evidence="3">Huo1</strain>
        <tissue evidence="3">Leaf</tissue>
    </source>
</reference>
<keyword evidence="2" id="KW-1133">Transmembrane helix</keyword>
<dbReference type="AlphaFoldDB" id="A0A8X8WXM7"/>
<gene>
    <name evidence="3" type="ORF">SASPL_139019</name>
</gene>
<evidence type="ECO:0000256" key="1">
    <source>
        <dbReference type="SAM" id="MobiDB-lite"/>
    </source>
</evidence>
<keyword evidence="2" id="KW-0812">Transmembrane</keyword>
<name>A0A8X8WXM7_SALSN</name>
<evidence type="ECO:0000256" key="2">
    <source>
        <dbReference type="SAM" id="Phobius"/>
    </source>
</evidence>
<sequence>MGSRYQTISHSSEPSSHSNDATNNEKLAYYVNNLNTPEFCSALQQHLNLTDNELHASKSMNTNFTKLLHSIAVYKKVYSVLLNAAAILFTALGKWRRSVLMKLETEVKKR</sequence>
<comment type="caution">
    <text evidence="3">The sequence shown here is derived from an EMBL/GenBank/DDBJ whole genome shotgun (WGS) entry which is preliminary data.</text>
</comment>
<dbReference type="EMBL" id="PNBA02000014">
    <property type="protein sequence ID" value="KAG6402144.1"/>
    <property type="molecule type" value="Genomic_DNA"/>
</dbReference>
<evidence type="ECO:0000313" key="4">
    <source>
        <dbReference type="Proteomes" id="UP000298416"/>
    </source>
</evidence>
<dbReference type="Proteomes" id="UP000298416">
    <property type="component" value="Unassembled WGS sequence"/>
</dbReference>
<keyword evidence="4" id="KW-1185">Reference proteome</keyword>
<accession>A0A8X8WXM7</accession>
<feature type="region of interest" description="Disordered" evidence="1">
    <location>
        <begin position="1"/>
        <end position="22"/>
    </location>
</feature>
<protein>
    <submittedName>
        <fullName evidence="3">Uncharacterized protein</fullName>
    </submittedName>
</protein>
<feature type="transmembrane region" description="Helical" evidence="2">
    <location>
        <begin position="77"/>
        <end position="95"/>
    </location>
</feature>
<feature type="compositionally biased region" description="Low complexity" evidence="1">
    <location>
        <begin position="9"/>
        <end position="18"/>
    </location>
</feature>
<organism evidence="3">
    <name type="scientific">Salvia splendens</name>
    <name type="common">Scarlet sage</name>
    <dbReference type="NCBI Taxonomy" id="180675"/>
    <lineage>
        <taxon>Eukaryota</taxon>
        <taxon>Viridiplantae</taxon>
        <taxon>Streptophyta</taxon>
        <taxon>Embryophyta</taxon>
        <taxon>Tracheophyta</taxon>
        <taxon>Spermatophyta</taxon>
        <taxon>Magnoliopsida</taxon>
        <taxon>eudicotyledons</taxon>
        <taxon>Gunneridae</taxon>
        <taxon>Pentapetalae</taxon>
        <taxon>asterids</taxon>
        <taxon>lamiids</taxon>
        <taxon>Lamiales</taxon>
        <taxon>Lamiaceae</taxon>
        <taxon>Nepetoideae</taxon>
        <taxon>Mentheae</taxon>
        <taxon>Salviinae</taxon>
        <taxon>Salvia</taxon>
        <taxon>Salvia subgen. Calosphace</taxon>
        <taxon>core Calosphace</taxon>
    </lineage>
</organism>